<dbReference type="SUPFAM" id="SSF51120">
    <property type="entry name" value="beta-Roll"/>
    <property type="match status" value="1"/>
</dbReference>
<comment type="subcellular location">
    <subcellularLocation>
        <location evidence="1">Secreted</location>
    </subcellularLocation>
</comment>
<sequence>RTVYVSVAQVCTPILHYTKIQGNDRKNMLVGLAGNDKIEGNKGNDEIIGKEGSDILKGNQGDDHIDGGQGSNTCYLDQEDSESSSCQLLKDLGDLVVHVKGTIHNSDLKGCYFFMNSPIGEEPAASGLIDKNGHFEFDAFTGKYLNWQVGKLFDSGFTEYPGKNPDCASNVTLGGNMYNLEIVKNMPEFSITLPDVIEATISVKNAAGKRIAGLNSSYVNGGQRQIPSSWDKDSYYNLSIPPFTTQANQDQKVKVLEGDDYDIRLIGKIYGMKISREFEGKWSEKVNLVIK</sequence>
<accession>A0ABT6R0W4</accession>
<reference evidence="3 4" key="1">
    <citation type="submission" date="2023-04" db="EMBL/GenBank/DDBJ databases">
        <title>Antarctic isolates genomes.</title>
        <authorList>
            <person name="Dimov S.G."/>
        </authorList>
    </citation>
    <scope>NUCLEOTIDE SEQUENCE [LARGE SCALE GENOMIC DNA]</scope>
    <source>
        <strain evidence="3 4">AL19</strain>
    </source>
</reference>
<dbReference type="InterPro" id="IPR050557">
    <property type="entry name" value="RTX_toxin/Mannuronan_C5-epim"/>
</dbReference>
<dbReference type="RefSeq" id="WP_282355456.1">
    <property type="nucleotide sequence ID" value="NZ_JASBQV010000007.1"/>
</dbReference>
<dbReference type="Pfam" id="PF00353">
    <property type="entry name" value="HemolysinCabind"/>
    <property type="match status" value="1"/>
</dbReference>
<proteinExistence type="predicted"/>
<name>A0ABT6R0W4_9BACL</name>
<keyword evidence="2" id="KW-0964">Secreted</keyword>
<evidence type="ECO:0000256" key="1">
    <source>
        <dbReference type="ARBA" id="ARBA00004613"/>
    </source>
</evidence>
<dbReference type="InterPro" id="IPR011049">
    <property type="entry name" value="Serralysin-like_metalloprot_C"/>
</dbReference>
<dbReference type="PANTHER" id="PTHR38340">
    <property type="entry name" value="S-LAYER PROTEIN"/>
    <property type="match status" value="1"/>
</dbReference>
<dbReference type="Gene3D" id="2.150.10.10">
    <property type="entry name" value="Serralysin-like metalloprotease, C-terminal"/>
    <property type="match status" value="1"/>
</dbReference>
<evidence type="ECO:0000313" key="4">
    <source>
        <dbReference type="Proteomes" id="UP001243286"/>
    </source>
</evidence>
<feature type="non-terminal residue" evidence="3">
    <location>
        <position position="1"/>
    </location>
</feature>
<dbReference type="InterPro" id="IPR001343">
    <property type="entry name" value="Hemolysn_Ca-bd"/>
</dbReference>
<evidence type="ECO:0000313" key="3">
    <source>
        <dbReference type="EMBL" id="MDI3234585.1"/>
    </source>
</evidence>
<dbReference type="Proteomes" id="UP001243286">
    <property type="component" value="Unassembled WGS sequence"/>
</dbReference>
<evidence type="ECO:0000256" key="2">
    <source>
        <dbReference type="ARBA" id="ARBA00022525"/>
    </source>
</evidence>
<organism evidence="3 4">
    <name type="scientific">Exiguobacterium antarcticum</name>
    <dbReference type="NCBI Taxonomy" id="132920"/>
    <lineage>
        <taxon>Bacteria</taxon>
        <taxon>Bacillati</taxon>
        <taxon>Bacillota</taxon>
        <taxon>Bacilli</taxon>
        <taxon>Bacillales</taxon>
        <taxon>Bacillales Family XII. Incertae Sedis</taxon>
        <taxon>Exiguobacterium</taxon>
    </lineage>
</organism>
<dbReference type="EMBL" id="JASBQV010000007">
    <property type="protein sequence ID" value="MDI3234585.1"/>
    <property type="molecule type" value="Genomic_DNA"/>
</dbReference>
<comment type="caution">
    <text evidence="3">The sequence shown here is derived from an EMBL/GenBank/DDBJ whole genome shotgun (WGS) entry which is preliminary data.</text>
</comment>
<keyword evidence="4" id="KW-1185">Reference proteome</keyword>
<protein>
    <submittedName>
        <fullName evidence="3">Calcium-binding protein</fullName>
    </submittedName>
</protein>
<dbReference type="PANTHER" id="PTHR38340:SF1">
    <property type="entry name" value="S-LAYER PROTEIN"/>
    <property type="match status" value="1"/>
</dbReference>
<gene>
    <name evidence="3" type="ORF">QK289_06165</name>
</gene>